<keyword evidence="2" id="KW-1185">Reference proteome</keyword>
<comment type="caution">
    <text evidence="1">The sequence shown here is derived from an EMBL/GenBank/DDBJ whole genome shotgun (WGS) entry which is preliminary data.</text>
</comment>
<dbReference type="EMBL" id="BORR01000017">
    <property type="protein sequence ID" value="GIO39095.1"/>
    <property type="molecule type" value="Genomic_DNA"/>
</dbReference>
<gene>
    <name evidence="1" type="ORF">J41TS12_39560</name>
</gene>
<name>A0A919XZA3_9BACL</name>
<sequence length="45" mass="5124">MPKPEIDLEKLICKLKQRGVDVIEVEQYLTLVISSNVSKPLQEAQ</sequence>
<proteinExistence type="predicted"/>
<dbReference type="AlphaFoldDB" id="A0A919XZA3"/>
<accession>A0A919XZA3</accession>
<organism evidence="1 2">
    <name type="scientific">Paenibacillus antibioticophila</name>
    <dbReference type="NCBI Taxonomy" id="1274374"/>
    <lineage>
        <taxon>Bacteria</taxon>
        <taxon>Bacillati</taxon>
        <taxon>Bacillota</taxon>
        <taxon>Bacilli</taxon>
        <taxon>Bacillales</taxon>
        <taxon>Paenibacillaceae</taxon>
        <taxon>Paenibacillus</taxon>
    </lineage>
</organism>
<evidence type="ECO:0000313" key="2">
    <source>
        <dbReference type="Proteomes" id="UP000681162"/>
    </source>
</evidence>
<dbReference type="Proteomes" id="UP000681162">
    <property type="component" value="Unassembled WGS sequence"/>
</dbReference>
<evidence type="ECO:0000313" key="1">
    <source>
        <dbReference type="EMBL" id="GIO39095.1"/>
    </source>
</evidence>
<reference evidence="1 2" key="1">
    <citation type="submission" date="2021-03" db="EMBL/GenBank/DDBJ databases">
        <title>Antimicrobial resistance genes in bacteria isolated from Japanese honey, and their potential for conferring macrolide and lincosamide resistance in the American foulbrood pathogen Paenibacillus larvae.</title>
        <authorList>
            <person name="Okamoto M."/>
            <person name="Kumagai M."/>
            <person name="Kanamori H."/>
            <person name="Takamatsu D."/>
        </authorList>
    </citation>
    <scope>NUCLEOTIDE SEQUENCE [LARGE SCALE GENOMIC DNA]</scope>
    <source>
        <strain evidence="1 2">J41TS12</strain>
    </source>
</reference>
<protein>
    <submittedName>
        <fullName evidence="1">Uncharacterized protein</fullName>
    </submittedName>
</protein>